<accession>A0A2X3K0P0</accession>
<evidence type="ECO:0000313" key="1">
    <source>
        <dbReference type="EMBL" id="SQD01623.1"/>
    </source>
</evidence>
<sequence length="61" mass="6361">MRASESFLGIPTSAYGFSTVPVLEVSDPFDARLAFELRLLAGDSSGPLVSVLPCADALFVG</sequence>
<dbReference type="Proteomes" id="UP000250991">
    <property type="component" value="Unassembled WGS sequence"/>
</dbReference>
<organism evidence="1 2">
    <name type="scientific">Escherichia coli</name>
    <dbReference type="NCBI Taxonomy" id="562"/>
    <lineage>
        <taxon>Bacteria</taxon>
        <taxon>Pseudomonadati</taxon>
        <taxon>Pseudomonadota</taxon>
        <taxon>Gammaproteobacteria</taxon>
        <taxon>Enterobacterales</taxon>
        <taxon>Enterobacteriaceae</taxon>
        <taxon>Escherichia</taxon>
    </lineage>
</organism>
<dbReference type="EMBL" id="UARW01000010">
    <property type="protein sequence ID" value="SQD01623.1"/>
    <property type="molecule type" value="Genomic_DNA"/>
</dbReference>
<proteinExistence type="predicted"/>
<gene>
    <name evidence="1" type="ORF">NCTC8009_02054</name>
</gene>
<reference evidence="1 2" key="1">
    <citation type="submission" date="2018-06" db="EMBL/GenBank/DDBJ databases">
        <authorList>
            <consortium name="Pathogen Informatics"/>
            <person name="Doyle S."/>
        </authorList>
    </citation>
    <scope>NUCLEOTIDE SEQUENCE [LARGE SCALE GENOMIC DNA]</scope>
    <source>
        <strain evidence="1 2">NCTC8009</strain>
    </source>
</reference>
<protein>
    <submittedName>
        <fullName evidence="1">Uncharacterized protein</fullName>
    </submittedName>
</protein>
<name>A0A2X3K0P0_ECOLX</name>
<evidence type="ECO:0000313" key="2">
    <source>
        <dbReference type="Proteomes" id="UP000250991"/>
    </source>
</evidence>
<dbReference type="AlphaFoldDB" id="A0A2X3K0P0"/>